<dbReference type="AlphaFoldDB" id="A0A4V6DTI7"/>
<dbReference type="PANTHER" id="PTHR43415">
    <property type="entry name" value="SPERMIDINE N(1)-ACETYLTRANSFERASE"/>
    <property type="match status" value="1"/>
</dbReference>
<feature type="domain" description="N-acetyltransferase" evidence="1">
    <location>
        <begin position="11"/>
        <end position="181"/>
    </location>
</feature>
<dbReference type="InterPro" id="IPR016181">
    <property type="entry name" value="Acyl_CoA_acyltransferase"/>
</dbReference>
<evidence type="ECO:0000313" key="3">
    <source>
        <dbReference type="Proteomes" id="UP000308133"/>
    </source>
</evidence>
<dbReference type="SUPFAM" id="SSF55729">
    <property type="entry name" value="Acyl-CoA N-acyltransferases (Nat)"/>
    <property type="match status" value="1"/>
</dbReference>
<dbReference type="PANTHER" id="PTHR43415:SF3">
    <property type="entry name" value="GNAT-FAMILY ACETYLTRANSFERASE"/>
    <property type="match status" value="1"/>
</dbReference>
<dbReference type="Pfam" id="PF00583">
    <property type="entry name" value="Acetyltransf_1"/>
    <property type="match status" value="1"/>
</dbReference>
<reference evidence="2 3" key="1">
    <citation type="submission" date="2018-02" db="EMBL/GenBank/DDBJ databases">
        <title>Draft genome sequences of Elsinoe sp., causing black scab on jojoba.</title>
        <authorList>
            <person name="Stodart B."/>
            <person name="Jeffress S."/>
            <person name="Ash G."/>
            <person name="Arun Chinnappa K."/>
        </authorList>
    </citation>
    <scope>NUCLEOTIDE SEQUENCE [LARGE SCALE GENOMIC DNA]</scope>
    <source>
        <strain evidence="2 3">Hillstone_2</strain>
    </source>
</reference>
<dbReference type="Gene3D" id="3.40.630.30">
    <property type="match status" value="1"/>
</dbReference>
<sequence length="196" mass="22518">MTSDPRRSARLVYRAVELSDEDFLRKGNDDSSIYQVSPKNASVFGKKDVTNLLDFLMNKALIAVVICLAPAENASTVPTTLTPIGSMSLSPVPPEMRHHRFTGLGIKLLPEHRRKGYGSEAITWILGWAFDRLGLHRVQLDAFEWNEGARKLYERLGFTQEGRSRELLFHEGKFWDEYHFSMLESEYRQKRNENQG</sequence>
<gene>
    <name evidence="2" type="ORF">C1H76_6868</name>
</gene>
<dbReference type="CDD" id="cd04301">
    <property type="entry name" value="NAT_SF"/>
    <property type="match status" value="1"/>
</dbReference>
<protein>
    <submittedName>
        <fullName evidence="2">Acetyltransferase-like protein 17</fullName>
    </submittedName>
</protein>
<name>A0A4V6DTI7_9PEZI</name>
<evidence type="ECO:0000259" key="1">
    <source>
        <dbReference type="PROSITE" id="PS51186"/>
    </source>
</evidence>
<keyword evidence="2" id="KW-0808">Transferase</keyword>
<proteinExistence type="predicted"/>
<evidence type="ECO:0000313" key="2">
    <source>
        <dbReference type="EMBL" id="TKX20832.1"/>
    </source>
</evidence>
<dbReference type="GO" id="GO:0016747">
    <property type="term" value="F:acyltransferase activity, transferring groups other than amino-acyl groups"/>
    <property type="evidence" value="ECO:0007669"/>
    <property type="project" value="InterPro"/>
</dbReference>
<accession>A0A4V6DTI7</accession>
<dbReference type="EMBL" id="PTQR01000084">
    <property type="protein sequence ID" value="TKX20832.1"/>
    <property type="molecule type" value="Genomic_DNA"/>
</dbReference>
<dbReference type="InterPro" id="IPR000182">
    <property type="entry name" value="GNAT_dom"/>
</dbReference>
<dbReference type="PROSITE" id="PS51186">
    <property type="entry name" value="GNAT"/>
    <property type="match status" value="1"/>
</dbReference>
<dbReference type="Proteomes" id="UP000308133">
    <property type="component" value="Unassembled WGS sequence"/>
</dbReference>
<organism evidence="2 3">
    <name type="scientific">Elsinoe australis</name>
    <dbReference type="NCBI Taxonomy" id="40998"/>
    <lineage>
        <taxon>Eukaryota</taxon>
        <taxon>Fungi</taxon>
        <taxon>Dikarya</taxon>
        <taxon>Ascomycota</taxon>
        <taxon>Pezizomycotina</taxon>
        <taxon>Dothideomycetes</taxon>
        <taxon>Dothideomycetidae</taxon>
        <taxon>Myriangiales</taxon>
        <taxon>Elsinoaceae</taxon>
        <taxon>Elsinoe</taxon>
    </lineage>
</organism>
<comment type="caution">
    <text evidence="2">The sequence shown here is derived from an EMBL/GenBank/DDBJ whole genome shotgun (WGS) entry which is preliminary data.</text>
</comment>